<organism evidence="6 7">
    <name type="scientific">Goodfellowiella coeruleoviolacea</name>
    <dbReference type="NCBI Taxonomy" id="334858"/>
    <lineage>
        <taxon>Bacteria</taxon>
        <taxon>Bacillati</taxon>
        <taxon>Actinomycetota</taxon>
        <taxon>Actinomycetes</taxon>
        <taxon>Pseudonocardiales</taxon>
        <taxon>Pseudonocardiaceae</taxon>
        <taxon>Goodfellowiella</taxon>
    </lineage>
</organism>
<dbReference type="GO" id="GO:0046872">
    <property type="term" value="F:metal ion binding"/>
    <property type="evidence" value="ECO:0007669"/>
    <property type="project" value="UniProtKB-KW"/>
</dbReference>
<dbReference type="Gene3D" id="3.40.50.1010">
    <property type="entry name" value="5'-nuclease"/>
    <property type="match status" value="1"/>
</dbReference>
<dbReference type="GO" id="GO:0004518">
    <property type="term" value="F:nuclease activity"/>
    <property type="evidence" value="ECO:0007669"/>
    <property type="project" value="UniProtKB-KW"/>
</dbReference>
<evidence type="ECO:0000259" key="5">
    <source>
        <dbReference type="Pfam" id="PF01850"/>
    </source>
</evidence>
<dbReference type="Pfam" id="PF01850">
    <property type="entry name" value="PIN"/>
    <property type="match status" value="1"/>
</dbReference>
<comment type="caution">
    <text evidence="6">The sequence shown here is derived from an EMBL/GenBank/DDBJ whole genome shotgun (WGS) entry which is preliminary data.</text>
</comment>
<gene>
    <name evidence="6" type="ORF">LX83_002179</name>
</gene>
<feature type="domain" description="PIN" evidence="5">
    <location>
        <begin position="2"/>
        <end position="135"/>
    </location>
</feature>
<dbReference type="Proteomes" id="UP001206128">
    <property type="component" value="Unassembled WGS sequence"/>
</dbReference>
<keyword evidence="1" id="KW-0540">Nuclease</keyword>
<dbReference type="AlphaFoldDB" id="A0AAE3GDD2"/>
<dbReference type="InterPro" id="IPR002716">
    <property type="entry name" value="PIN_dom"/>
</dbReference>
<reference evidence="6" key="1">
    <citation type="submission" date="2022-06" db="EMBL/GenBank/DDBJ databases">
        <title>Genomic Encyclopedia of Archaeal and Bacterial Type Strains, Phase II (KMG-II): from individual species to whole genera.</title>
        <authorList>
            <person name="Goeker M."/>
        </authorList>
    </citation>
    <scope>NUCLEOTIDE SEQUENCE</scope>
    <source>
        <strain evidence="6">DSM 43935</strain>
    </source>
</reference>
<keyword evidence="7" id="KW-1185">Reference proteome</keyword>
<evidence type="ECO:0000256" key="3">
    <source>
        <dbReference type="ARBA" id="ARBA00022801"/>
    </source>
</evidence>
<evidence type="ECO:0000256" key="1">
    <source>
        <dbReference type="ARBA" id="ARBA00022722"/>
    </source>
</evidence>
<dbReference type="InterPro" id="IPR029060">
    <property type="entry name" value="PIN-like_dom_sf"/>
</dbReference>
<dbReference type="EMBL" id="JAMTCK010000004">
    <property type="protein sequence ID" value="MCP2165330.1"/>
    <property type="molecule type" value="Genomic_DNA"/>
</dbReference>
<dbReference type="GO" id="GO:0016787">
    <property type="term" value="F:hydrolase activity"/>
    <property type="evidence" value="ECO:0007669"/>
    <property type="project" value="UniProtKB-KW"/>
</dbReference>
<evidence type="ECO:0000256" key="2">
    <source>
        <dbReference type="ARBA" id="ARBA00022723"/>
    </source>
</evidence>
<proteinExistence type="predicted"/>
<dbReference type="RefSeq" id="WP_253769984.1">
    <property type="nucleotide sequence ID" value="NZ_JAMTCK010000004.1"/>
</dbReference>
<protein>
    <submittedName>
        <fullName evidence="6">Nucleic acid-binding protein, contains PIN domain</fullName>
    </submittedName>
</protein>
<evidence type="ECO:0000313" key="6">
    <source>
        <dbReference type="EMBL" id="MCP2165330.1"/>
    </source>
</evidence>
<accession>A0AAE3GDD2</accession>
<evidence type="ECO:0000313" key="7">
    <source>
        <dbReference type="Proteomes" id="UP001206128"/>
    </source>
</evidence>
<keyword evidence="4" id="KW-0460">Magnesium</keyword>
<dbReference type="SUPFAM" id="SSF88723">
    <property type="entry name" value="PIN domain-like"/>
    <property type="match status" value="1"/>
</dbReference>
<dbReference type="CDD" id="cd09874">
    <property type="entry name" value="PIN_MT3492-like"/>
    <property type="match status" value="1"/>
</dbReference>
<evidence type="ECO:0000256" key="4">
    <source>
        <dbReference type="ARBA" id="ARBA00022842"/>
    </source>
</evidence>
<name>A0AAE3GDD2_9PSEU</name>
<keyword evidence="3" id="KW-0378">Hydrolase</keyword>
<sequence length="176" mass="18016">MIYLDSSALVKLIHPEEHSTALNRHLAAASAPLVSSEYTRIEVSLALRRHGDGAARLKKTEHLLDKIARLPVAEVLRRAAQVAGPPRHGPGPLDAEAHPGAVPRVSDALHVATAVALGPALSEFITYDAALARVAADAGLPVVSPGLLAGAANGHGSTGLLRGQGGSTGQDSPLPV</sequence>
<keyword evidence="2" id="KW-0479">Metal-binding</keyword>